<protein>
    <submittedName>
        <fullName evidence="2">Uncharacterized protein</fullName>
    </submittedName>
</protein>
<evidence type="ECO:0000313" key="2">
    <source>
        <dbReference type="EMBL" id="GFN87885.1"/>
    </source>
</evidence>
<evidence type="ECO:0000313" key="3">
    <source>
        <dbReference type="Proteomes" id="UP000735302"/>
    </source>
</evidence>
<dbReference type="AlphaFoldDB" id="A0AAV3YWM4"/>
<feature type="compositionally biased region" description="Polar residues" evidence="1">
    <location>
        <begin position="79"/>
        <end position="88"/>
    </location>
</feature>
<name>A0AAV3YWM4_9GAST</name>
<feature type="region of interest" description="Disordered" evidence="1">
    <location>
        <begin position="79"/>
        <end position="118"/>
    </location>
</feature>
<keyword evidence="3" id="KW-1185">Reference proteome</keyword>
<evidence type="ECO:0000256" key="1">
    <source>
        <dbReference type="SAM" id="MobiDB-lite"/>
    </source>
</evidence>
<dbReference type="EMBL" id="BLXT01001819">
    <property type="protein sequence ID" value="GFN87885.1"/>
    <property type="molecule type" value="Genomic_DNA"/>
</dbReference>
<gene>
    <name evidence="2" type="ORF">PoB_001439100</name>
</gene>
<accession>A0AAV3YWM4</accession>
<reference evidence="2 3" key="1">
    <citation type="journal article" date="2021" name="Elife">
        <title>Chloroplast acquisition without the gene transfer in kleptoplastic sea slugs, Plakobranchus ocellatus.</title>
        <authorList>
            <person name="Maeda T."/>
            <person name="Takahashi S."/>
            <person name="Yoshida T."/>
            <person name="Shimamura S."/>
            <person name="Takaki Y."/>
            <person name="Nagai Y."/>
            <person name="Toyoda A."/>
            <person name="Suzuki Y."/>
            <person name="Arimoto A."/>
            <person name="Ishii H."/>
            <person name="Satoh N."/>
            <person name="Nishiyama T."/>
            <person name="Hasebe M."/>
            <person name="Maruyama T."/>
            <person name="Minagawa J."/>
            <person name="Obokata J."/>
            <person name="Shigenobu S."/>
        </authorList>
    </citation>
    <scope>NUCLEOTIDE SEQUENCE [LARGE SCALE GENOMIC DNA]</scope>
</reference>
<sequence>MLEPFREVEISQFLMIREIFEPFGEMKITAFDGASLKRAQQKVEEGYLKVSILIRREESELQTRSSLITTGVRGVESVENLSVTGGTERQSESRDATRSTTTRSKTKGQLLELGSQPASGSQMQAVTLRAGVALAG</sequence>
<dbReference type="Proteomes" id="UP000735302">
    <property type="component" value="Unassembled WGS sequence"/>
</dbReference>
<comment type="caution">
    <text evidence="2">The sequence shown here is derived from an EMBL/GenBank/DDBJ whole genome shotgun (WGS) entry which is preliminary data.</text>
</comment>
<proteinExistence type="predicted"/>
<organism evidence="2 3">
    <name type="scientific">Plakobranchus ocellatus</name>
    <dbReference type="NCBI Taxonomy" id="259542"/>
    <lineage>
        <taxon>Eukaryota</taxon>
        <taxon>Metazoa</taxon>
        <taxon>Spiralia</taxon>
        <taxon>Lophotrochozoa</taxon>
        <taxon>Mollusca</taxon>
        <taxon>Gastropoda</taxon>
        <taxon>Heterobranchia</taxon>
        <taxon>Euthyneura</taxon>
        <taxon>Panpulmonata</taxon>
        <taxon>Sacoglossa</taxon>
        <taxon>Placobranchoidea</taxon>
        <taxon>Plakobranchidae</taxon>
        <taxon>Plakobranchus</taxon>
    </lineage>
</organism>